<dbReference type="UniPathway" id="UPA00034">
    <property type="reaction ID" value="UER00025"/>
</dbReference>
<feature type="active site" description="Proton acceptor" evidence="3">
    <location>
        <position position="199"/>
    </location>
</feature>
<feature type="binding site" evidence="3">
    <location>
        <position position="171"/>
    </location>
    <ligand>
        <name>substrate</name>
    </ligand>
</feature>
<evidence type="ECO:0000313" key="6">
    <source>
        <dbReference type="Proteomes" id="UP000192796"/>
    </source>
</evidence>
<dbReference type="GO" id="GO:0008837">
    <property type="term" value="F:diaminopimelate epimerase activity"/>
    <property type="evidence" value="ECO:0007669"/>
    <property type="project" value="UniProtKB-UniRule"/>
</dbReference>
<dbReference type="OrthoDB" id="9805408at2"/>
<feature type="binding site" evidence="3">
    <location>
        <position position="65"/>
    </location>
    <ligand>
        <name>substrate</name>
    </ligand>
</feature>
<dbReference type="Proteomes" id="UP000192796">
    <property type="component" value="Unassembled WGS sequence"/>
</dbReference>
<gene>
    <name evidence="3" type="primary">dapF</name>
    <name evidence="5" type="ORF">A3860_25860</name>
</gene>
<dbReference type="EC" id="5.1.1.7" evidence="3 4"/>
<reference evidence="5 6" key="1">
    <citation type="submission" date="2016-03" db="EMBL/GenBank/DDBJ databases">
        <title>Niastella vici sp. nov., isolated from farmland soil.</title>
        <authorList>
            <person name="Chen L."/>
            <person name="Wang D."/>
            <person name="Yang S."/>
            <person name="Wang G."/>
        </authorList>
    </citation>
    <scope>NUCLEOTIDE SEQUENCE [LARGE SCALE GENOMIC DNA]</scope>
    <source>
        <strain evidence="5 6">DJ57</strain>
    </source>
</reference>
<keyword evidence="6" id="KW-1185">Reference proteome</keyword>
<dbReference type="STRING" id="1703345.A3860_25860"/>
<sequence length="262" mass="29864">MELFFQKYQGTGNDFVILDNRDERYNGLTIEQVRFLCNRRFGIGADGLMLLNNANGYDFEMKYYNADGRESTMCGNGGRCLVKFAYNIGLKKDKYNFIAIDGPHEAEIDDDGIVSLKMKDVDAVKDYHSDFILDTGSPHYIKLTHNVWDYEVYKKGKEIRYSNTFAKDGINVNFVEQKNNDEIIVRTYERGVEDETLSCGTGVTASALVCYHNERGFNDVTVLTRGGKLTVEFDRTDDDTYRNIWLCGPAEKVFEGSVQLKG</sequence>
<comment type="caution">
    <text evidence="3">Lacks conserved residue(s) required for the propagation of feature annotation.</text>
</comment>
<evidence type="ECO:0000256" key="2">
    <source>
        <dbReference type="ARBA" id="ARBA00023235"/>
    </source>
</evidence>
<accession>A0A1V9FYF8</accession>
<comment type="function">
    <text evidence="3">Catalyzes the stereoinversion of LL-2,6-diaminopimelate (L,L-DAP) to meso-diaminopimelate (meso-DAP), a precursor of L-lysine and an essential component of the bacterial peptidoglycan.</text>
</comment>
<dbReference type="GO" id="GO:0009089">
    <property type="term" value="P:lysine biosynthetic process via diaminopimelate"/>
    <property type="evidence" value="ECO:0007669"/>
    <property type="project" value="UniProtKB-UniRule"/>
</dbReference>
<dbReference type="SUPFAM" id="SSF54506">
    <property type="entry name" value="Diaminopimelate epimerase-like"/>
    <property type="match status" value="2"/>
</dbReference>
<proteinExistence type="inferred from homology"/>
<feature type="binding site" evidence="3">
    <location>
        <begin position="189"/>
        <end position="190"/>
    </location>
    <ligand>
        <name>substrate</name>
    </ligand>
</feature>
<dbReference type="PANTHER" id="PTHR31689">
    <property type="entry name" value="DIAMINOPIMELATE EPIMERASE, CHLOROPLASTIC"/>
    <property type="match status" value="1"/>
</dbReference>
<feature type="site" description="Could be important to modulate the pK values of the two catalytic cysteine residues" evidence="3">
    <location>
        <position position="189"/>
    </location>
</feature>
<keyword evidence="3" id="KW-0028">Amino-acid biosynthesis</keyword>
<comment type="caution">
    <text evidence="5">The sequence shown here is derived from an EMBL/GenBank/DDBJ whole genome shotgun (WGS) entry which is preliminary data.</text>
</comment>
<protein>
    <recommendedName>
        <fullName evidence="3 4">Diaminopimelate epimerase</fullName>
        <shortName evidence="3">DAP epimerase</shortName>
        <ecNumber evidence="3 4">5.1.1.7</ecNumber>
    </recommendedName>
    <alternativeName>
        <fullName evidence="3">PLP-independent amino acid racemase</fullName>
    </alternativeName>
</protein>
<feature type="site" description="Could be important to modulate the pK values of the two catalytic cysteine residues" evidence="3">
    <location>
        <position position="139"/>
    </location>
</feature>
<dbReference type="GO" id="GO:0005829">
    <property type="term" value="C:cytosol"/>
    <property type="evidence" value="ECO:0007669"/>
    <property type="project" value="TreeGrafter"/>
</dbReference>
<organism evidence="5 6">
    <name type="scientific">Niastella vici</name>
    <dbReference type="NCBI Taxonomy" id="1703345"/>
    <lineage>
        <taxon>Bacteria</taxon>
        <taxon>Pseudomonadati</taxon>
        <taxon>Bacteroidota</taxon>
        <taxon>Chitinophagia</taxon>
        <taxon>Chitinophagales</taxon>
        <taxon>Chitinophagaceae</taxon>
        <taxon>Niastella</taxon>
    </lineage>
</organism>
<evidence type="ECO:0000256" key="4">
    <source>
        <dbReference type="NCBIfam" id="TIGR00652"/>
    </source>
</evidence>
<dbReference type="NCBIfam" id="TIGR00652">
    <property type="entry name" value="DapF"/>
    <property type="match status" value="1"/>
</dbReference>
<comment type="catalytic activity">
    <reaction evidence="3">
        <text>(2S,6S)-2,6-diaminopimelate = meso-2,6-diaminopimelate</text>
        <dbReference type="Rhea" id="RHEA:15393"/>
        <dbReference type="ChEBI" id="CHEBI:57609"/>
        <dbReference type="ChEBI" id="CHEBI:57791"/>
        <dbReference type="EC" id="5.1.1.7"/>
    </reaction>
</comment>
<comment type="subunit">
    <text evidence="3">Homodimer.</text>
</comment>
<evidence type="ECO:0000256" key="3">
    <source>
        <dbReference type="HAMAP-Rule" id="MF_00197"/>
    </source>
</evidence>
<feature type="binding site" evidence="3">
    <location>
        <begin position="75"/>
        <end position="76"/>
    </location>
    <ligand>
        <name>substrate</name>
    </ligand>
</feature>
<comment type="similarity">
    <text evidence="1 3">Belongs to the diaminopimelate epimerase family.</text>
</comment>
<dbReference type="EMBL" id="LVYD01000046">
    <property type="protein sequence ID" value="OQP63318.1"/>
    <property type="molecule type" value="Genomic_DNA"/>
</dbReference>
<comment type="subcellular location">
    <subcellularLocation>
        <location evidence="3">Cytoplasm</location>
    </subcellularLocation>
</comment>
<comment type="pathway">
    <text evidence="3">Amino-acid biosynthesis; L-lysine biosynthesis via DAP pathway; DL-2,6-diaminopimelate from LL-2,6-diaminopimelate: step 1/1.</text>
</comment>
<name>A0A1V9FYF8_9BACT</name>
<feature type="binding site" evidence="3">
    <location>
        <position position="13"/>
    </location>
    <ligand>
        <name>substrate</name>
    </ligand>
</feature>
<dbReference type="AlphaFoldDB" id="A0A1V9FYF8"/>
<dbReference type="Pfam" id="PF01678">
    <property type="entry name" value="DAP_epimerase"/>
    <property type="match status" value="2"/>
</dbReference>
<keyword evidence="3" id="KW-0457">Lysine biosynthesis</keyword>
<feature type="binding site" evidence="3">
    <location>
        <begin position="200"/>
        <end position="201"/>
    </location>
    <ligand>
        <name>substrate</name>
    </ligand>
</feature>
<dbReference type="InterPro" id="IPR001653">
    <property type="entry name" value="DAP_epimerase_DapF"/>
</dbReference>
<evidence type="ECO:0000313" key="5">
    <source>
        <dbReference type="EMBL" id="OQP63318.1"/>
    </source>
</evidence>
<evidence type="ECO:0000256" key="1">
    <source>
        <dbReference type="ARBA" id="ARBA00010219"/>
    </source>
</evidence>
<keyword evidence="3" id="KW-0963">Cytoplasm</keyword>
<dbReference type="PANTHER" id="PTHR31689:SF0">
    <property type="entry name" value="DIAMINOPIMELATE EPIMERASE"/>
    <property type="match status" value="1"/>
</dbReference>
<dbReference type="Gene3D" id="3.10.310.10">
    <property type="entry name" value="Diaminopimelate Epimerase, Chain A, domain 1"/>
    <property type="match status" value="2"/>
</dbReference>
<dbReference type="HAMAP" id="MF_00197">
    <property type="entry name" value="DAP_epimerase"/>
    <property type="match status" value="1"/>
</dbReference>
<dbReference type="RefSeq" id="WP_081148042.1">
    <property type="nucleotide sequence ID" value="NZ_LVYD01000046.1"/>
</dbReference>
<keyword evidence="2 3" id="KW-0413">Isomerase</keyword>
<feature type="active site" description="Proton donor" evidence="3">
    <location>
        <position position="74"/>
    </location>
</feature>